<dbReference type="AlphaFoldDB" id="A0A486XS93"/>
<organism evidence="1">
    <name type="scientific">Rheinheimera sp. BAL341</name>
    <dbReference type="NCBI Taxonomy" id="1708203"/>
    <lineage>
        <taxon>Bacteria</taxon>
        <taxon>Pseudomonadati</taxon>
        <taxon>Pseudomonadota</taxon>
        <taxon>Gammaproteobacteria</taxon>
        <taxon>Chromatiales</taxon>
        <taxon>Chromatiaceae</taxon>
        <taxon>Rheinheimera</taxon>
    </lineage>
</organism>
<accession>A0A486XS93</accession>
<gene>
    <name evidence="1" type="ORF">BAL341_2538</name>
</gene>
<protein>
    <submittedName>
        <fullName evidence="1">Uncharacterized protein</fullName>
    </submittedName>
</protein>
<sequence length="41" mass="4637">MKSRGIEILTIREKEVEIKIKHNVTSTYGFPTASCIEKNAT</sequence>
<name>A0A486XS93_9GAMM</name>
<proteinExistence type="predicted"/>
<reference evidence="1" key="1">
    <citation type="submission" date="2019-04" db="EMBL/GenBank/DDBJ databases">
        <authorList>
            <person name="Brambilla D."/>
        </authorList>
    </citation>
    <scope>NUCLEOTIDE SEQUENCE</scope>
    <source>
        <strain evidence="1">BAL1</strain>
    </source>
</reference>
<evidence type="ECO:0000313" key="1">
    <source>
        <dbReference type="EMBL" id="VHO05454.1"/>
    </source>
</evidence>
<dbReference type="EMBL" id="CAAJGR010000127">
    <property type="protein sequence ID" value="VHO05454.1"/>
    <property type="molecule type" value="Genomic_DNA"/>
</dbReference>